<name>A0A6C0EDQ0_9ZZZZ</name>
<dbReference type="EMBL" id="MN739803">
    <property type="protein sequence ID" value="QHT26862.1"/>
    <property type="molecule type" value="Genomic_DNA"/>
</dbReference>
<protein>
    <submittedName>
        <fullName evidence="1">Uncharacterized protein</fullName>
    </submittedName>
</protein>
<evidence type="ECO:0000313" key="1">
    <source>
        <dbReference type="EMBL" id="QHT26862.1"/>
    </source>
</evidence>
<sequence length="303" mass="36959">MNIDFKYKYIKYKLKYLVQKANNFLLMNNENKLLYNNFKGGRSTEYVIYKSNITNKILHNDNLVKILDNLQENEIHKYNNNITYKKDKTKILETKKKKYSIEYDYFTRTTILFKDFLKYKLTKKKKPITILIKNICGENKIIDGIDWFNKEYIEKIKNSDIEELKFFIYNKQEYYLHIYNKNNIGYSYYLYIIVDKIHKVIFLKLFFFDNTDIETNGQTKLVLSQKERNILWNLYYLHNIINDDTKTISLKEYHYDIVDILRLFGYLEENNKKLNTLLRKLFTGHCIPIKKKIKLKYEIIKKN</sequence>
<accession>A0A6C0EDQ0</accession>
<reference evidence="1" key="1">
    <citation type="journal article" date="2020" name="Nature">
        <title>Giant virus diversity and host interactions through global metagenomics.</title>
        <authorList>
            <person name="Schulz F."/>
            <person name="Roux S."/>
            <person name="Paez-Espino D."/>
            <person name="Jungbluth S."/>
            <person name="Walsh D.A."/>
            <person name="Denef V.J."/>
            <person name="McMahon K.D."/>
            <person name="Konstantinidis K.T."/>
            <person name="Eloe-Fadrosh E.A."/>
            <person name="Kyrpides N.C."/>
            <person name="Woyke T."/>
        </authorList>
    </citation>
    <scope>NUCLEOTIDE SEQUENCE</scope>
    <source>
        <strain evidence="1">GVMAG-M-3300023179-2</strain>
    </source>
</reference>
<dbReference type="AlphaFoldDB" id="A0A6C0EDQ0"/>
<organism evidence="1">
    <name type="scientific">viral metagenome</name>
    <dbReference type="NCBI Taxonomy" id="1070528"/>
    <lineage>
        <taxon>unclassified sequences</taxon>
        <taxon>metagenomes</taxon>
        <taxon>organismal metagenomes</taxon>
    </lineage>
</organism>
<proteinExistence type="predicted"/>